<gene>
    <name evidence="1" type="ORF">K402DRAFT_398253</name>
</gene>
<sequence length="395" mass="44543">MGGKAFSNGPHPLSTPRLAPPLYLTLRDQYETILRQFFAQVTCPPEAPNKPSYGDIDFLVASPLPTYTPLALSSSLQAKCHLSTGGPTTSFAIPLTDRPNEFLQLDIHLCSPAHLPWELLLAAYGDLWQIIGVLLRPLGLTATDKGLHVRIPEIEPADRKASMLHLTHSKSRALKFLGLDEEKYDAGLGSDEDIFAWCVSGRFFQPAAVVARERDASNVKSNDRQRMRKRAMFAAFMHQWVPAHMELWHDRQEWTREQVLEAAVEEFGVSEPYRARLAAYELKVRDAAFWARVSGVVGLEGDKFNQVVRAVKRWVRFVDRGDGENGVGMEMREMADLDGVGEAPWIARFDGRVSEDAVVEWIGWNWMQLKTREKKRVSDAKDAKQASKKMKLDLT</sequence>
<evidence type="ECO:0000313" key="2">
    <source>
        <dbReference type="Proteomes" id="UP000800041"/>
    </source>
</evidence>
<protein>
    <submittedName>
        <fullName evidence="1">Uncharacterized protein</fullName>
    </submittedName>
</protein>
<keyword evidence="2" id="KW-1185">Reference proteome</keyword>
<dbReference type="OrthoDB" id="4708870at2759"/>
<name>A0A6G1GL78_9PEZI</name>
<accession>A0A6G1GL78</accession>
<reference evidence="1" key="1">
    <citation type="journal article" date="2020" name="Stud. Mycol.">
        <title>101 Dothideomycetes genomes: a test case for predicting lifestyles and emergence of pathogens.</title>
        <authorList>
            <person name="Haridas S."/>
            <person name="Albert R."/>
            <person name="Binder M."/>
            <person name="Bloem J."/>
            <person name="Labutti K."/>
            <person name="Salamov A."/>
            <person name="Andreopoulos B."/>
            <person name="Baker S."/>
            <person name="Barry K."/>
            <person name="Bills G."/>
            <person name="Bluhm B."/>
            <person name="Cannon C."/>
            <person name="Castanera R."/>
            <person name="Culley D."/>
            <person name="Daum C."/>
            <person name="Ezra D."/>
            <person name="Gonzalez J."/>
            <person name="Henrissat B."/>
            <person name="Kuo A."/>
            <person name="Liang C."/>
            <person name="Lipzen A."/>
            <person name="Lutzoni F."/>
            <person name="Magnuson J."/>
            <person name="Mondo S."/>
            <person name="Nolan M."/>
            <person name="Ohm R."/>
            <person name="Pangilinan J."/>
            <person name="Park H.-J."/>
            <person name="Ramirez L."/>
            <person name="Alfaro M."/>
            <person name="Sun H."/>
            <person name="Tritt A."/>
            <person name="Yoshinaga Y."/>
            <person name="Zwiers L.-H."/>
            <person name="Turgeon B."/>
            <person name="Goodwin S."/>
            <person name="Spatafora J."/>
            <person name="Crous P."/>
            <person name="Grigoriev I."/>
        </authorList>
    </citation>
    <scope>NUCLEOTIDE SEQUENCE</scope>
    <source>
        <strain evidence="1">CBS 113979</strain>
    </source>
</reference>
<organism evidence="1 2">
    <name type="scientific">Aulographum hederae CBS 113979</name>
    <dbReference type="NCBI Taxonomy" id="1176131"/>
    <lineage>
        <taxon>Eukaryota</taxon>
        <taxon>Fungi</taxon>
        <taxon>Dikarya</taxon>
        <taxon>Ascomycota</taxon>
        <taxon>Pezizomycotina</taxon>
        <taxon>Dothideomycetes</taxon>
        <taxon>Pleosporomycetidae</taxon>
        <taxon>Aulographales</taxon>
        <taxon>Aulographaceae</taxon>
    </lineage>
</organism>
<dbReference type="Proteomes" id="UP000800041">
    <property type="component" value="Unassembled WGS sequence"/>
</dbReference>
<proteinExistence type="predicted"/>
<dbReference type="EMBL" id="ML977194">
    <property type="protein sequence ID" value="KAF1981716.1"/>
    <property type="molecule type" value="Genomic_DNA"/>
</dbReference>
<dbReference type="AlphaFoldDB" id="A0A6G1GL78"/>
<evidence type="ECO:0000313" key="1">
    <source>
        <dbReference type="EMBL" id="KAF1981716.1"/>
    </source>
</evidence>